<dbReference type="eggNOG" id="KOG4197">
    <property type="taxonomic scope" value="Eukaryota"/>
</dbReference>
<proteinExistence type="predicted"/>
<dbReference type="KEGG" id="cmo:103492176"/>
<dbReference type="RefSeq" id="XP_008450656.2">
    <property type="nucleotide sequence ID" value="XM_008452434.3"/>
</dbReference>
<dbReference type="Gramene" id="MELO3C003928.2.1">
    <property type="protein sequence ID" value="MELO3C003928.2.1"/>
    <property type="gene ID" value="MELO3C003928.2"/>
</dbReference>
<evidence type="ECO:0000313" key="4">
    <source>
        <dbReference type="RefSeq" id="XP_008450673.2"/>
    </source>
</evidence>
<organism evidence="2 3">
    <name type="scientific">Cucumis melo</name>
    <name type="common">Muskmelon</name>
    <dbReference type="NCBI Taxonomy" id="3656"/>
    <lineage>
        <taxon>Eukaryota</taxon>
        <taxon>Viridiplantae</taxon>
        <taxon>Streptophyta</taxon>
        <taxon>Embryophyta</taxon>
        <taxon>Tracheophyta</taxon>
        <taxon>Spermatophyta</taxon>
        <taxon>Magnoliopsida</taxon>
        <taxon>eudicotyledons</taxon>
        <taxon>Gunneridae</taxon>
        <taxon>Pentapetalae</taxon>
        <taxon>rosids</taxon>
        <taxon>fabids</taxon>
        <taxon>Cucurbitales</taxon>
        <taxon>Cucurbitaceae</taxon>
        <taxon>Benincaseae</taxon>
        <taxon>Cucumis</taxon>
    </lineage>
</organism>
<name>A0A1S3BP30_CUCME</name>
<dbReference type="RefSeq" id="XP_008450673.2">
    <property type="nucleotide sequence ID" value="XM_008452451.3"/>
</dbReference>
<keyword evidence="1" id="KW-0677">Repeat</keyword>
<evidence type="ECO:0000313" key="2">
    <source>
        <dbReference type="Proteomes" id="UP001652600"/>
    </source>
</evidence>
<accession>A0A1S3BP30</accession>
<evidence type="ECO:0000313" key="3">
    <source>
        <dbReference type="RefSeq" id="XP_008450656.2"/>
    </source>
</evidence>
<evidence type="ECO:0000256" key="1">
    <source>
        <dbReference type="ARBA" id="ARBA00022737"/>
    </source>
</evidence>
<dbReference type="NCBIfam" id="TIGR00756">
    <property type="entry name" value="PPR"/>
    <property type="match status" value="1"/>
</dbReference>
<reference evidence="3 4" key="1">
    <citation type="submission" date="2025-05" db="UniProtKB">
        <authorList>
            <consortium name="RefSeq"/>
        </authorList>
    </citation>
    <scope>IDENTIFICATION</scope>
    <source>
        <tissue evidence="3 4">Stem</tissue>
    </source>
</reference>
<dbReference type="InterPro" id="IPR002885">
    <property type="entry name" value="PPR_rpt"/>
</dbReference>
<dbReference type="Gene3D" id="1.25.40.10">
    <property type="entry name" value="Tetratricopeptide repeat domain"/>
    <property type="match status" value="2"/>
</dbReference>
<dbReference type="Pfam" id="PF01535">
    <property type="entry name" value="PPR"/>
    <property type="match status" value="1"/>
</dbReference>
<dbReference type="GeneID" id="103492176"/>
<dbReference type="Proteomes" id="UP001652600">
    <property type="component" value="Chromosome 5"/>
</dbReference>
<dbReference type="InterPro" id="IPR011990">
    <property type="entry name" value="TPR-like_helical_dom_sf"/>
</dbReference>
<gene>
    <name evidence="3 4" type="primary">LOC103492176</name>
</gene>
<sequence>MKMDFLVTTVANPYCFPRNFKQERPMLSHQRHTACRASSCKIFQQHNEGSSVDYGFNINNSQVIKKLSRRRMPTLAKEIFLELKSEGFPLNNSTLSTIMVHYIDDDSPLQAQAMWEEMLNSCFEPSVQVISKLFNAYGKMGHFDYITKVLDQVKLRYSHLLPEAYSLAISCFGKHKQLELMESTLREMVSSGFTVNSATGNSFIIYYSMFGSLLEMETAYGRLKRSRFLIEKKGIMAMAFAYIRKRKFYRLGEFLRDVGLGRKNVGNLLWNLLLLSYAANFKMRSLQREFLQMVEAGFNPDLTTFNIRALAFSRMDLLWDLHLSLEHMKHMNIEPDLVTYGCVVDAYVDRRLGRNLEFILSKMNPVQPPVSLTDSFVFEALGKGDFHMSSEAFMQFRKQKKWTYRELISLYLKKQHRRNQVFWNY</sequence>
<protein>
    <submittedName>
        <fullName evidence="3 4">Pentatricopeptide repeat-containing protein At3g42630-like</fullName>
    </submittedName>
</protein>
<dbReference type="PANTHER" id="PTHR47493:SF1">
    <property type="entry name" value="OS08G0520200 PROTEIN"/>
    <property type="match status" value="1"/>
</dbReference>
<keyword evidence="2" id="KW-1185">Reference proteome</keyword>
<dbReference type="PANTHER" id="PTHR47493">
    <property type="entry name" value="OS08G0520200 PROTEIN"/>
    <property type="match status" value="1"/>
</dbReference>
<dbReference type="AlphaFoldDB" id="A0A1S3BP30"/>